<dbReference type="EMBL" id="FO203431">
    <property type="protein sequence ID" value="CCH89509.1"/>
    <property type="molecule type" value="Genomic_DNA"/>
</dbReference>
<dbReference type="PATRIC" id="fig|477641.3.peg.3849"/>
<dbReference type="KEGG" id="mmar:MODMU_4108"/>
<name>I4F1J6_MODI5</name>
<evidence type="ECO:0000313" key="2">
    <source>
        <dbReference type="Proteomes" id="UP000006461"/>
    </source>
</evidence>
<evidence type="ECO:0000313" key="1">
    <source>
        <dbReference type="EMBL" id="CCH89509.1"/>
    </source>
</evidence>
<reference evidence="1 2" key="1">
    <citation type="journal article" date="2012" name="J. Bacteriol.">
        <title>Genome Sequence of Radiation-Resistant Modestobacter marinus Strain BC501, a Representative Actinobacterium That Thrives on Calcareous Stone Surfaces.</title>
        <authorList>
            <person name="Normand P."/>
            <person name="Gury J."/>
            <person name="Pujic P."/>
            <person name="Chouaia B."/>
            <person name="Crotti E."/>
            <person name="Brusetti L."/>
            <person name="Daffonchio D."/>
            <person name="Vacherie B."/>
            <person name="Barbe V."/>
            <person name="Medigue C."/>
            <person name="Calteau A."/>
            <person name="Ghodhbane-Gtari F."/>
            <person name="Essoussi I."/>
            <person name="Nouioui I."/>
            <person name="Abbassi-Ghozzi I."/>
            <person name="Gtari M."/>
        </authorList>
    </citation>
    <scope>NUCLEOTIDE SEQUENCE [LARGE SCALE GENOMIC DNA]</scope>
    <source>
        <strain evidence="2">BC 501</strain>
    </source>
</reference>
<dbReference type="OrthoDB" id="5173946at2"/>
<gene>
    <name evidence="1" type="ordered locus">MODMU_4108</name>
</gene>
<dbReference type="HOGENOM" id="CLU_620839_0_0_11"/>
<dbReference type="AlphaFoldDB" id="I4F1J6"/>
<dbReference type="STRING" id="477641.MODMU_4108"/>
<accession>I4F1J6</accession>
<proteinExistence type="predicted"/>
<sequence length="441" mass="47391">MGQLSTRSDIRRALERVGATDIVTAPDYENSIPSDVVRCVWRGQRTVAVGADPAQQLAGVIALVDLHARLGGQSGDRSVSADDVTVLVAEMPRRPETIDAVATLAATATAHGGPRVHVAGLDGDGRPTEVPAVAVDFADAAAYGYAPWAEMLMATRRGPSRWVDEFLAAVEREDVRAYPMLSSRGARWSLRLEGLQFAVADAAGAVLDVGADGKNDARSEQRRQWVAAAGTEQITIAADGPWDRAIMAVRRLADTWLPSVDVDAATAPQNEHVLESRILRGACPVVVDGRPLDLIDIAPGRPVSWGSQFPTRWGRRPPAGNGRAPSSARYLDALLRDGTTPWAVEMKVQGTGGVGQYYRNAVAQAVLYQRFIATAESLDEWFRAAGLDRTAVRSAVVVPRPPEKQQKWIERLEQVCGLFGVAPVVVDPSFAERTTGRPLAS</sequence>
<organism evidence="1 2">
    <name type="scientific">Modestobacter italicus (strain DSM 44449 / CECT 9708 / BC 501)</name>
    <dbReference type="NCBI Taxonomy" id="2732864"/>
    <lineage>
        <taxon>Bacteria</taxon>
        <taxon>Bacillati</taxon>
        <taxon>Actinomycetota</taxon>
        <taxon>Actinomycetes</taxon>
        <taxon>Geodermatophilales</taxon>
        <taxon>Geodermatophilaceae</taxon>
        <taxon>Modestobacter</taxon>
    </lineage>
</organism>
<keyword evidence="2" id="KW-1185">Reference proteome</keyword>
<dbReference type="Proteomes" id="UP000006461">
    <property type="component" value="Chromosome"/>
</dbReference>
<protein>
    <submittedName>
        <fullName evidence="1">Uncharacterized protein</fullName>
    </submittedName>
</protein>